<feature type="transmembrane region" description="Helical" evidence="1">
    <location>
        <begin position="23"/>
        <end position="45"/>
    </location>
</feature>
<dbReference type="AlphaFoldDB" id="A0A1Y2T3E8"/>
<dbReference type="EMBL" id="NEKC01000002">
    <property type="protein sequence ID" value="OTA30008.1"/>
    <property type="molecule type" value="Genomic_DNA"/>
</dbReference>
<name>A0A1Y2T3E8_9BIFI</name>
<keyword evidence="1" id="KW-0472">Membrane</keyword>
<proteinExistence type="predicted"/>
<dbReference type="Proteomes" id="UP000243540">
    <property type="component" value="Unassembled WGS sequence"/>
</dbReference>
<evidence type="ECO:0000313" key="3">
    <source>
        <dbReference type="Proteomes" id="UP000243540"/>
    </source>
</evidence>
<dbReference type="RefSeq" id="WP_086106003.1">
    <property type="nucleotide sequence ID" value="NZ_NEKC01000002.1"/>
</dbReference>
<sequence length="167" mass="18390">MTFTHLSATFTQVPDPQFSGTPLLIALGILLLITVAGIAAALISWMPRAEKAGIGQKKAPETDASFKQRVREVEQAWDARRISKQDAFRELAAIARQFASQRLDQDVTTHTLAELNGNANGIQLLRTTIEALYPPEFAYEATHARSAEVTVIEACGWVNALIERWDA</sequence>
<evidence type="ECO:0000313" key="2">
    <source>
        <dbReference type="EMBL" id="OTA30008.1"/>
    </source>
</evidence>
<accession>A0A1Y2T3E8</accession>
<keyword evidence="1" id="KW-0812">Transmembrane</keyword>
<comment type="caution">
    <text evidence="2">The sequence shown here is derived from an EMBL/GenBank/DDBJ whole genome shotgun (WGS) entry which is preliminary data.</text>
</comment>
<organism evidence="2 3">
    <name type="scientific">Alloscardovia macacae</name>
    <dbReference type="NCBI Taxonomy" id="1160091"/>
    <lineage>
        <taxon>Bacteria</taxon>
        <taxon>Bacillati</taxon>
        <taxon>Actinomycetota</taxon>
        <taxon>Actinomycetes</taxon>
        <taxon>Bifidobacteriales</taxon>
        <taxon>Bifidobacteriaceae</taxon>
        <taxon>Alloscardovia</taxon>
    </lineage>
</organism>
<gene>
    <name evidence="2" type="ORF">B9T39_01180</name>
</gene>
<evidence type="ECO:0000256" key="1">
    <source>
        <dbReference type="SAM" id="Phobius"/>
    </source>
</evidence>
<reference evidence="2 3" key="1">
    <citation type="submission" date="2017-04" db="EMBL/GenBank/DDBJ databases">
        <title>Draft genome sequences of Alloscardovia macacae UMA81211 and UMA81212 isolated from the feces of a rhesus macaque (Macaca mulatta).</title>
        <authorList>
            <person name="Albert K."/>
            <person name="Sela D.A."/>
        </authorList>
    </citation>
    <scope>NUCLEOTIDE SEQUENCE [LARGE SCALE GENOMIC DNA]</scope>
    <source>
        <strain evidence="2 3">UMA81212</strain>
    </source>
</reference>
<keyword evidence="1" id="KW-1133">Transmembrane helix</keyword>
<protein>
    <submittedName>
        <fullName evidence="2">Uncharacterized protein</fullName>
    </submittedName>
</protein>
<dbReference type="STRING" id="1160091.B9T39_01180"/>